<dbReference type="EMBL" id="JAQQBR010001853">
    <property type="protein sequence ID" value="KAK0159517.1"/>
    <property type="molecule type" value="Genomic_DNA"/>
</dbReference>
<comment type="caution">
    <text evidence="2">The sequence shown here is derived from an EMBL/GenBank/DDBJ whole genome shotgun (WGS) entry which is preliminary data.</text>
</comment>
<dbReference type="PANTHER" id="PTHR33480:SF1">
    <property type="entry name" value="TYR RECOMBINASE DOMAIN-CONTAINING PROTEIN"/>
    <property type="match status" value="1"/>
</dbReference>
<reference evidence="2" key="2">
    <citation type="submission" date="2023-03" db="EMBL/GenBank/DDBJ databases">
        <authorList>
            <person name="Inwood S.N."/>
            <person name="Skelly J.G."/>
            <person name="Guhlin J."/>
            <person name="Harrop T.W.R."/>
            <person name="Goldson S.G."/>
            <person name="Dearden P.K."/>
        </authorList>
    </citation>
    <scope>NUCLEOTIDE SEQUENCE</scope>
    <source>
        <strain evidence="2">Lincoln</strain>
        <tissue evidence="2">Whole body</tissue>
    </source>
</reference>
<keyword evidence="3" id="KW-1185">Reference proteome</keyword>
<sequence>SQKEIESNFDTVHTIHDPSVNCSLPSYTDNQNKSHVLGSVAFSTPKSFINTSSMESSAPSGAIEIMYIMSEIVGDNWLSSNNVKSEEDMQNDEVENNIVHETFHLNEQSSANELIINSQSAVHDYAHERTNNKTKGLKIVSDEICTQRVILAIRDNNFVNSHKKHENKNETINLEDANVNQSVNNTTSERIDISNHETTNNNISVRKDSDYIPDENLTESCNNTTQSSHRKFDLNLSLHNKKMRIDNRELRIIPSKKSGDNIPSKKHFCKYCKQLRCKFGEHLIKSHKTEEDVRRALLSYPAKHPIRAKMITEIRNAGDYIHNTDPEFNTGIIITCRRPQAKFESKADDYVCCSTCQAYYSKKTLRLHHIKCNKNCNKGDKGQMVEGKLMMGYIHSRASQSMRTLSASFHDDIVSRYLKYDELIILYGNKLCEKYTLSHQNEMIRSYLRLLSRFTLAAKKLNDNITGFASILRPKFYDDSIEAIKDVSNFNAGTKPTISYNFSTLGTQIKKCCRLLITECIKKEDYTIEKEVERYVQLLNECFPILNKKCLEDMSKARREKQEQQTLPSKKDIAILYKFLKENCDEAMKILQKKFKREAWTKLCECTLILLQMFNRRRAEEIERFLITNYNKQETIEKSLNSEIYGKISKNYKEYADKYVRVLIRVKLGRTVPVLMDRHLIQCIDTILKYHERAGVDENNEYVFAIPNATARKKPYLRACPLMRKFSQECGATMPSSLRGTILRKHIATYTAMLGIENDQVGHLANFMGYAEAIHKNIYRVPTGFKDITEVSRLLVAAMEDDDDDDDDDDNEDDEVLDIEATSKTKQRNNPRRNICNDFNNTEPQPSTSTHQGSSEYNIPDVDTTPKSMRRSRSRNATYNNLNTSDTQQSTIECQTYPEYDVHQLNENQNDDIADDYDNACKTNKQRRVSPKVKSVKRKNRVIESDSTDNDESRSSILKLRNTSPYGKTRRIRWSDSEKQVVKNAFGDLKRLKVMPTVDECDELIAEHEVLQDRTGKSLRTWIDNQIRAPIRREEYHRRKLLNAHKNK</sequence>
<feature type="compositionally biased region" description="Polar residues" evidence="1">
    <location>
        <begin position="837"/>
        <end position="857"/>
    </location>
</feature>
<accession>A0AA39C7T6</accession>
<dbReference type="Proteomes" id="UP001168972">
    <property type="component" value="Unassembled WGS sequence"/>
</dbReference>
<organism evidence="2 3">
    <name type="scientific">Microctonus hyperodae</name>
    <name type="common">Parasitoid wasp</name>
    <dbReference type="NCBI Taxonomy" id="165561"/>
    <lineage>
        <taxon>Eukaryota</taxon>
        <taxon>Metazoa</taxon>
        <taxon>Ecdysozoa</taxon>
        <taxon>Arthropoda</taxon>
        <taxon>Hexapoda</taxon>
        <taxon>Insecta</taxon>
        <taxon>Pterygota</taxon>
        <taxon>Neoptera</taxon>
        <taxon>Endopterygota</taxon>
        <taxon>Hymenoptera</taxon>
        <taxon>Apocrita</taxon>
        <taxon>Ichneumonoidea</taxon>
        <taxon>Braconidae</taxon>
        <taxon>Euphorinae</taxon>
        <taxon>Microctonus</taxon>
    </lineage>
</organism>
<proteinExistence type="predicted"/>
<reference evidence="2" key="1">
    <citation type="journal article" date="2023" name="bioRxiv">
        <title>Scaffold-level genome assemblies of two parasitoid biocontrol wasps reveal the parthenogenesis mechanism and an associated novel virus.</title>
        <authorList>
            <person name="Inwood S."/>
            <person name="Skelly J."/>
            <person name="Guhlin J."/>
            <person name="Harrop T."/>
            <person name="Goldson S."/>
            <person name="Dearden P."/>
        </authorList>
    </citation>
    <scope>NUCLEOTIDE SEQUENCE</scope>
    <source>
        <strain evidence="2">Lincoln</strain>
        <tissue evidence="2">Whole body</tissue>
    </source>
</reference>
<feature type="compositionally biased region" description="Basic residues" evidence="1">
    <location>
        <begin position="925"/>
        <end position="940"/>
    </location>
</feature>
<gene>
    <name evidence="2" type="ORF">PV327_010993</name>
</gene>
<evidence type="ECO:0000313" key="2">
    <source>
        <dbReference type="EMBL" id="KAK0159517.1"/>
    </source>
</evidence>
<feature type="non-terminal residue" evidence="2">
    <location>
        <position position="1"/>
    </location>
</feature>
<feature type="region of interest" description="Disordered" evidence="1">
    <location>
        <begin position="818"/>
        <end position="890"/>
    </location>
</feature>
<dbReference type="PANTHER" id="PTHR33480">
    <property type="entry name" value="SET DOMAIN-CONTAINING PROTEIN-RELATED"/>
    <property type="match status" value="1"/>
</dbReference>
<name>A0AA39C7T6_MICHY</name>
<dbReference type="AlphaFoldDB" id="A0AA39C7T6"/>
<feature type="region of interest" description="Disordered" evidence="1">
    <location>
        <begin position="925"/>
        <end position="962"/>
    </location>
</feature>
<evidence type="ECO:0000313" key="3">
    <source>
        <dbReference type="Proteomes" id="UP001168972"/>
    </source>
</evidence>
<evidence type="ECO:0000256" key="1">
    <source>
        <dbReference type="SAM" id="MobiDB-lite"/>
    </source>
</evidence>
<protein>
    <submittedName>
        <fullName evidence="2">Uncharacterized protein</fullName>
    </submittedName>
</protein>
<feature type="compositionally biased region" description="Polar residues" evidence="1">
    <location>
        <begin position="875"/>
        <end position="890"/>
    </location>
</feature>